<accession>A0A0V1CWN3</accession>
<sequence>MLSYRIVLLKNTKKNQYCTRWVGLPWLKPMMIFLLQQQHDVMSRVHTYAEHCLKGGLERGCFEDFSNILALLLTDWIDVVNLKLRLLGQLSFICNLAKAEQSPSNNALRLSTLFVHCSFAIAIDMSVSLRHGLIHTLYWNVNILQSEHNFPGLDCTSKGIIVVKMVKMKHPIIYVLHYVFNSVFDLSLTTATGDQHYYVVGKY</sequence>
<dbReference type="AlphaFoldDB" id="A0A0V1CWN3"/>
<dbReference type="EMBL" id="JYDI01000083">
    <property type="protein sequence ID" value="KRY53574.1"/>
    <property type="molecule type" value="Genomic_DNA"/>
</dbReference>
<organism evidence="1 2">
    <name type="scientific">Trichinella britovi</name>
    <name type="common">Parasitic roundworm</name>
    <dbReference type="NCBI Taxonomy" id="45882"/>
    <lineage>
        <taxon>Eukaryota</taxon>
        <taxon>Metazoa</taxon>
        <taxon>Ecdysozoa</taxon>
        <taxon>Nematoda</taxon>
        <taxon>Enoplea</taxon>
        <taxon>Dorylaimia</taxon>
        <taxon>Trichinellida</taxon>
        <taxon>Trichinellidae</taxon>
        <taxon>Trichinella</taxon>
    </lineage>
</organism>
<protein>
    <submittedName>
        <fullName evidence="1">Uncharacterized protein</fullName>
    </submittedName>
</protein>
<reference evidence="1 2" key="1">
    <citation type="submission" date="2015-01" db="EMBL/GenBank/DDBJ databases">
        <title>Evolution of Trichinella species and genotypes.</title>
        <authorList>
            <person name="Korhonen P.K."/>
            <person name="Edoardo P."/>
            <person name="Giuseppe L.R."/>
            <person name="Gasser R.B."/>
        </authorList>
    </citation>
    <scope>NUCLEOTIDE SEQUENCE [LARGE SCALE GENOMIC DNA]</scope>
    <source>
        <strain evidence="1">ISS120</strain>
    </source>
</reference>
<evidence type="ECO:0000313" key="1">
    <source>
        <dbReference type="EMBL" id="KRY53574.1"/>
    </source>
</evidence>
<comment type="caution">
    <text evidence="1">The sequence shown here is derived from an EMBL/GenBank/DDBJ whole genome shotgun (WGS) entry which is preliminary data.</text>
</comment>
<name>A0A0V1CWN3_TRIBR</name>
<proteinExistence type="predicted"/>
<keyword evidence="2" id="KW-1185">Reference proteome</keyword>
<gene>
    <name evidence="1" type="ORF">T03_14926</name>
</gene>
<dbReference type="Proteomes" id="UP000054653">
    <property type="component" value="Unassembled WGS sequence"/>
</dbReference>
<evidence type="ECO:0000313" key="2">
    <source>
        <dbReference type="Proteomes" id="UP000054653"/>
    </source>
</evidence>